<gene>
    <name evidence="1" type="ORF">BSIN_4639</name>
</gene>
<accession>A0A238H9F2</accession>
<sequence length="62" mass="7081">MAGKDRQDPCRHGVNRNDFQAGFQSGLFDFADSQFSSDIKRIRAWHFVSERLSFRNSSPTAS</sequence>
<dbReference type="EMBL" id="FXAN01000082">
    <property type="protein sequence ID" value="SMG01725.1"/>
    <property type="molecule type" value="Genomic_DNA"/>
</dbReference>
<evidence type="ECO:0000313" key="1">
    <source>
        <dbReference type="EMBL" id="SMG01725.1"/>
    </source>
</evidence>
<protein>
    <submittedName>
        <fullName evidence="1">Uncharacterized protein</fullName>
    </submittedName>
</protein>
<evidence type="ECO:0000313" key="2">
    <source>
        <dbReference type="Proteomes" id="UP000198460"/>
    </source>
</evidence>
<reference evidence="1 2" key="1">
    <citation type="submission" date="2017-04" db="EMBL/GenBank/DDBJ databases">
        <authorList>
            <person name="Afonso C.L."/>
            <person name="Miller P.J."/>
            <person name="Scott M.A."/>
            <person name="Spackman E."/>
            <person name="Goraichik I."/>
            <person name="Dimitrov K.M."/>
            <person name="Suarez D.L."/>
            <person name="Swayne D.E."/>
        </authorList>
    </citation>
    <scope>NUCLEOTIDE SEQUENCE [LARGE SCALE GENOMIC DNA]</scope>
    <source>
        <strain evidence="1">LMG 28154</strain>
    </source>
</reference>
<dbReference type="AlphaFoldDB" id="A0A238H9F2"/>
<proteinExistence type="predicted"/>
<organism evidence="1 2">
    <name type="scientific">Burkholderia singularis</name>
    <dbReference type="NCBI Taxonomy" id="1503053"/>
    <lineage>
        <taxon>Bacteria</taxon>
        <taxon>Pseudomonadati</taxon>
        <taxon>Pseudomonadota</taxon>
        <taxon>Betaproteobacteria</taxon>
        <taxon>Burkholderiales</taxon>
        <taxon>Burkholderiaceae</taxon>
        <taxon>Burkholderia</taxon>
        <taxon>pseudomallei group</taxon>
    </lineage>
</organism>
<name>A0A238H9F2_9BURK</name>
<dbReference type="Proteomes" id="UP000198460">
    <property type="component" value="Unassembled WGS sequence"/>
</dbReference>